<dbReference type="AlphaFoldDB" id="A0A1V6C455"/>
<reference evidence="1" key="1">
    <citation type="submission" date="2017-02" db="EMBL/GenBank/DDBJ databases">
        <title>Delving into the versatile metabolic prowess of the omnipresent phylum Bacteroidetes.</title>
        <authorList>
            <person name="Nobu M.K."/>
            <person name="Mei R."/>
            <person name="Narihiro T."/>
            <person name="Kuroda K."/>
            <person name="Liu W.-T."/>
        </authorList>
    </citation>
    <scope>NUCLEOTIDE SEQUENCE</scope>
    <source>
        <strain evidence="1">ADurb.Bin131</strain>
    </source>
</reference>
<keyword evidence="1" id="KW-0436">Ligase</keyword>
<organism evidence="1">
    <name type="scientific">candidate division TA06 bacterium ADurb.Bin131</name>
    <dbReference type="NCBI Taxonomy" id="1852827"/>
    <lineage>
        <taxon>Bacteria</taxon>
        <taxon>Bacteria division TA06</taxon>
    </lineage>
</organism>
<sequence>MISRGIRIIETEDVELQYLEAVDLENLERVESIKKNTGILGAIKVGNVRLIDNIIWE</sequence>
<dbReference type="InterPro" id="IPR042176">
    <property type="entry name" value="Pantoate_ligase_C"/>
</dbReference>
<name>A0A1V6C455_UNCT6</name>
<dbReference type="Proteomes" id="UP000485562">
    <property type="component" value="Unassembled WGS sequence"/>
</dbReference>
<dbReference type="GO" id="GO:0015940">
    <property type="term" value="P:pantothenate biosynthetic process"/>
    <property type="evidence" value="ECO:0007669"/>
    <property type="project" value="InterPro"/>
</dbReference>
<accession>A0A1V6C455</accession>
<dbReference type="Gene3D" id="3.30.1300.10">
    <property type="entry name" value="Pantoate-beta-alanine ligase, C-terminal domain"/>
    <property type="match status" value="1"/>
</dbReference>
<proteinExistence type="predicted"/>
<dbReference type="GO" id="GO:0004592">
    <property type="term" value="F:pantoate-beta-alanine ligase activity"/>
    <property type="evidence" value="ECO:0007669"/>
    <property type="project" value="InterPro"/>
</dbReference>
<dbReference type="SUPFAM" id="SSF52374">
    <property type="entry name" value="Nucleotidylyl transferase"/>
    <property type="match status" value="1"/>
</dbReference>
<dbReference type="InterPro" id="IPR003721">
    <property type="entry name" value="Pantoate_ligase"/>
</dbReference>
<evidence type="ECO:0000313" key="1">
    <source>
        <dbReference type="EMBL" id="OQB71635.1"/>
    </source>
</evidence>
<gene>
    <name evidence="1" type="ORF">BWX89_01751</name>
</gene>
<dbReference type="Pfam" id="PF02569">
    <property type="entry name" value="Pantoate_ligase"/>
    <property type="match status" value="1"/>
</dbReference>
<comment type="caution">
    <text evidence="1">The sequence shown here is derived from an EMBL/GenBank/DDBJ whole genome shotgun (WGS) entry which is preliminary data.</text>
</comment>
<dbReference type="EMBL" id="MWDQ01000152">
    <property type="protein sequence ID" value="OQB71635.1"/>
    <property type="molecule type" value="Genomic_DNA"/>
</dbReference>
<protein>
    <submittedName>
        <fullName evidence="1">Pantoate--beta-alanine ligase</fullName>
    </submittedName>
</protein>